<feature type="compositionally biased region" description="Polar residues" evidence="1">
    <location>
        <begin position="1"/>
        <end position="13"/>
    </location>
</feature>
<keyword evidence="3" id="KW-1185">Reference proteome</keyword>
<gene>
    <name evidence="2" type="ORF">CCMP2556_LOCUS21326</name>
</gene>
<feature type="region of interest" description="Disordered" evidence="1">
    <location>
        <begin position="1"/>
        <end position="23"/>
    </location>
</feature>
<proteinExistence type="predicted"/>
<accession>A0ABP0LKU6</accession>
<dbReference type="EMBL" id="CAXAMN010012880">
    <property type="protein sequence ID" value="CAK9039214.1"/>
    <property type="molecule type" value="Genomic_DNA"/>
</dbReference>
<name>A0ABP0LKU6_9DINO</name>
<dbReference type="Proteomes" id="UP001642484">
    <property type="component" value="Unassembled WGS sequence"/>
</dbReference>
<comment type="caution">
    <text evidence="2">The sequence shown here is derived from an EMBL/GenBank/DDBJ whole genome shotgun (WGS) entry which is preliminary data.</text>
</comment>
<feature type="region of interest" description="Disordered" evidence="1">
    <location>
        <begin position="44"/>
        <end position="64"/>
    </location>
</feature>
<feature type="compositionally biased region" description="Basic and acidic residues" evidence="1">
    <location>
        <begin position="54"/>
        <end position="64"/>
    </location>
</feature>
<protein>
    <submittedName>
        <fullName evidence="2">Uncharacterized protein</fullName>
    </submittedName>
</protein>
<organism evidence="2 3">
    <name type="scientific">Durusdinium trenchii</name>
    <dbReference type="NCBI Taxonomy" id="1381693"/>
    <lineage>
        <taxon>Eukaryota</taxon>
        <taxon>Sar</taxon>
        <taxon>Alveolata</taxon>
        <taxon>Dinophyceae</taxon>
        <taxon>Suessiales</taxon>
        <taxon>Symbiodiniaceae</taxon>
        <taxon>Durusdinium</taxon>
    </lineage>
</organism>
<evidence type="ECO:0000313" key="2">
    <source>
        <dbReference type="EMBL" id="CAK9039214.1"/>
    </source>
</evidence>
<reference evidence="2 3" key="1">
    <citation type="submission" date="2024-02" db="EMBL/GenBank/DDBJ databases">
        <authorList>
            <person name="Chen Y."/>
            <person name="Shah S."/>
            <person name="Dougan E. K."/>
            <person name="Thang M."/>
            <person name="Chan C."/>
        </authorList>
    </citation>
    <scope>NUCLEOTIDE SEQUENCE [LARGE SCALE GENOMIC DNA]</scope>
</reference>
<feature type="region of interest" description="Disordered" evidence="1">
    <location>
        <begin position="113"/>
        <end position="134"/>
    </location>
</feature>
<sequence>MGCAASVQTSSFSKVVPSPPDAVDSEGAAAVVALRLEPCASPCPAPAWPPAHRVRVESPGEDTVKETVAEECPPPTSESTKSGASSNVLFEILAKDQVDFDQEQLEVFSSWEASRGHATHGQALPPGRPEHDRHSRHVRRFMHGARRYPMQFRRIVGREEELG</sequence>
<evidence type="ECO:0000313" key="3">
    <source>
        <dbReference type="Proteomes" id="UP001642484"/>
    </source>
</evidence>
<evidence type="ECO:0000256" key="1">
    <source>
        <dbReference type="SAM" id="MobiDB-lite"/>
    </source>
</evidence>